<dbReference type="Gene3D" id="3.30.470.20">
    <property type="entry name" value="ATP-grasp fold, B domain"/>
    <property type="match status" value="1"/>
</dbReference>
<dbReference type="InterPro" id="IPR011054">
    <property type="entry name" value="Rudment_hybrid_motif"/>
</dbReference>
<dbReference type="NCBIfam" id="NF004676">
    <property type="entry name" value="PRK06019.1-2"/>
    <property type="match status" value="1"/>
</dbReference>
<evidence type="ECO:0000256" key="1">
    <source>
        <dbReference type="ARBA" id="ARBA00022598"/>
    </source>
</evidence>
<dbReference type="InterPro" id="IPR054350">
    <property type="entry name" value="PurT/PurK_preATP-grasp"/>
</dbReference>
<comment type="catalytic activity">
    <reaction evidence="5 6">
        <text>5-amino-1-(5-phospho-beta-D-ribosyl)imidazole + hydrogencarbonate + ATP = 5-carboxyamino-1-(5-phospho-D-ribosyl)imidazole + ADP + phosphate + 2 H(+)</text>
        <dbReference type="Rhea" id="RHEA:19317"/>
        <dbReference type="ChEBI" id="CHEBI:15378"/>
        <dbReference type="ChEBI" id="CHEBI:17544"/>
        <dbReference type="ChEBI" id="CHEBI:30616"/>
        <dbReference type="ChEBI" id="CHEBI:43474"/>
        <dbReference type="ChEBI" id="CHEBI:58730"/>
        <dbReference type="ChEBI" id="CHEBI:137981"/>
        <dbReference type="ChEBI" id="CHEBI:456216"/>
        <dbReference type="EC" id="6.3.4.18"/>
    </reaction>
</comment>
<dbReference type="FunFam" id="3.40.50.20:FF:000016">
    <property type="entry name" value="N5-carboxyaminoimidazole ribonucleotide synthase"/>
    <property type="match status" value="1"/>
</dbReference>
<dbReference type="NCBIfam" id="TIGR01161">
    <property type="entry name" value="purK"/>
    <property type="match status" value="1"/>
</dbReference>
<dbReference type="GO" id="GO:0004638">
    <property type="term" value="F:phosphoribosylaminoimidazole carboxylase activity"/>
    <property type="evidence" value="ECO:0007669"/>
    <property type="project" value="InterPro"/>
</dbReference>
<comment type="caution">
    <text evidence="8">The sequence shown here is derived from an EMBL/GenBank/DDBJ whole genome shotgun (WGS) entry which is preliminary data.</text>
</comment>
<dbReference type="Pfam" id="PF17769">
    <property type="entry name" value="PurK_C"/>
    <property type="match status" value="1"/>
</dbReference>
<dbReference type="EMBL" id="JAOUSF010000004">
    <property type="protein sequence ID" value="MCU9614319.1"/>
    <property type="molecule type" value="Genomic_DNA"/>
</dbReference>
<accession>A0AAE3LR76</accession>
<dbReference type="FunFam" id="3.30.1490.20:FF:000015">
    <property type="entry name" value="N5-carboxyaminoimidazole ribonucleotide synthase"/>
    <property type="match status" value="1"/>
</dbReference>
<organism evidence="8 9">
    <name type="scientific">Perspicuibacillus lycopersici</name>
    <dbReference type="NCBI Taxonomy" id="1325689"/>
    <lineage>
        <taxon>Bacteria</taxon>
        <taxon>Bacillati</taxon>
        <taxon>Bacillota</taxon>
        <taxon>Bacilli</taxon>
        <taxon>Bacillales</taxon>
        <taxon>Bacillaceae</taxon>
        <taxon>Perspicuibacillus</taxon>
    </lineage>
</organism>
<evidence type="ECO:0000256" key="2">
    <source>
        <dbReference type="ARBA" id="ARBA00022741"/>
    </source>
</evidence>
<gene>
    <name evidence="5 6 8" type="primary">purK</name>
    <name evidence="8" type="ORF">OEV98_12290</name>
</gene>
<dbReference type="Pfam" id="PF02222">
    <property type="entry name" value="ATP-grasp"/>
    <property type="match status" value="1"/>
</dbReference>
<keyword evidence="9" id="KW-1185">Reference proteome</keyword>
<keyword evidence="3 5" id="KW-0658">Purine biosynthesis</keyword>
<dbReference type="InterPro" id="IPR005875">
    <property type="entry name" value="PurK"/>
</dbReference>
<evidence type="ECO:0000313" key="8">
    <source>
        <dbReference type="EMBL" id="MCU9614319.1"/>
    </source>
</evidence>
<comment type="subunit">
    <text evidence="5 6">Homodimer.</text>
</comment>
<dbReference type="GO" id="GO:0005524">
    <property type="term" value="F:ATP binding"/>
    <property type="evidence" value="ECO:0007669"/>
    <property type="project" value="UniProtKB-UniRule"/>
</dbReference>
<dbReference type="FunFam" id="3.30.470.20:FF:000029">
    <property type="entry name" value="N5-carboxyaminoimidazole ribonucleotide synthase"/>
    <property type="match status" value="1"/>
</dbReference>
<name>A0AAE3LR76_9BACI</name>
<dbReference type="SUPFAM" id="SSF51246">
    <property type="entry name" value="Rudiment single hybrid motif"/>
    <property type="match status" value="1"/>
</dbReference>
<dbReference type="SUPFAM" id="SSF52440">
    <property type="entry name" value="PreATP-grasp domain"/>
    <property type="match status" value="1"/>
</dbReference>
<feature type="binding site" evidence="5">
    <location>
        <position position="194"/>
    </location>
    <ligand>
        <name>ATP</name>
        <dbReference type="ChEBI" id="CHEBI:30616"/>
    </ligand>
</feature>
<dbReference type="SUPFAM" id="SSF56059">
    <property type="entry name" value="Glutathione synthetase ATP-binding domain-like"/>
    <property type="match status" value="1"/>
</dbReference>
<dbReference type="GO" id="GO:0034028">
    <property type="term" value="F:5-(carboxyamino)imidazole ribonucleotide synthase activity"/>
    <property type="evidence" value="ECO:0007669"/>
    <property type="project" value="UniProtKB-UniRule"/>
</dbReference>
<evidence type="ECO:0000256" key="6">
    <source>
        <dbReference type="RuleBase" id="RU361200"/>
    </source>
</evidence>
<sequence length="388" mass="42609">MIILTNVILPGQTIGIIGGGQLGKMMTLSAKAMGFRVIVLDPVHDCPCGQVADEQIIGAYSDLDAIAQLAAKSDVITYEFENIDAAALEWLANNHTYVPQGTKILRITQNRISEKAALQSSRVEVAPYAVIHNHEDLMRSIQAIQLPAVLKTARGGYDGKGQIVIKNTEDLNTAAKLLDVGPCVLEKWIPFEKEISVIIARNPKGEVAVFPVAENIHKNNILHQTIVPARISKRIEGKAIDAAKSIAATLQLVGTLAVEMFLTANDEIYINELAPRPHNSGHFSIEACETSQFEQHVRAVTNWPLGSTSLLKSVVMVNILGQHQSALLEKIHVLNDWKIHLYGKKEAKHNRKMGHVTLLRESIEEALKEIEESKIWKSEKATIGGSTQ</sequence>
<feature type="domain" description="ATP-grasp" evidence="7">
    <location>
        <begin position="115"/>
        <end position="301"/>
    </location>
</feature>
<dbReference type="PROSITE" id="PS50975">
    <property type="entry name" value="ATP_GRASP"/>
    <property type="match status" value="1"/>
</dbReference>
<evidence type="ECO:0000256" key="3">
    <source>
        <dbReference type="ARBA" id="ARBA00022755"/>
    </source>
</evidence>
<feature type="binding site" evidence="5">
    <location>
        <begin position="186"/>
        <end position="189"/>
    </location>
    <ligand>
        <name>ATP</name>
        <dbReference type="ChEBI" id="CHEBI:30616"/>
    </ligand>
</feature>
<dbReference type="Proteomes" id="UP001209318">
    <property type="component" value="Unassembled WGS sequence"/>
</dbReference>
<dbReference type="InterPro" id="IPR011761">
    <property type="entry name" value="ATP-grasp"/>
</dbReference>
<dbReference type="NCBIfam" id="NF004675">
    <property type="entry name" value="PRK06019.1-1"/>
    <property type="match status" value="1"/>
</dbReference>
<dbReference type="Gene3D" id="3.30.1490.20">
    <property type="entry name" value="ATP-grasp fold, A domain"/>
    <property type="match status" value="1"/>
</dbReference>
<comment type="similarity">
    <text evidence="5 6">Belongs to the PurK/PurT family.</text>
</comment>
<comment type="function">
    <text evidence="5">Catalyzes the ATP-dependent conversion of 5-aminoimidazole ribonucleotide (AIR) and HCO(3)(-) to N5-carboxyaminoimidazole ribonucleotide (N5-CAIR).</text>
</comment>
<dbReference type="Gene3D" id="3.40.50.20">
    <property type="match status" value="1"/>
</dbReference>
<dbReference type="AlphaFoldDB" id="A0AAE3LR76"/>
<keyword evidence="1 5" id="KW-0436">Ligase</keyword>
<comment type="pathway">
    <text evidence="5 6">Purine metabolism; IMP biosynthesis via de novo pathway; 5-amino-1-(5-phospho-D-ribosyl)imidazole-4-carboxylate from 5-amino-1-(5-phospho-D-ribosyl)imidazole (N5-CAIR route): step 1/2.</text>
</comment>
<evidence type="ECO:0000256" key="4">
    <source>
        <dbReference type="ARBA" id="ARBA00022840"/>
    </source>
</evidence>
<feature type="binding site" evidence="5">
    <location>
        <position position="111"/>
    </location>
    <ligand>
        <name>ATP</name>
        <dbReference type="ChEBI" id="CHEBI:30616"/>
    </ligand>
</feature>
<dbReference type="GO" id="GO:0006189">
    <property type="term" value="P:'de novo' IMP biosynthetic process"/>
    <property type="evidence" value="ECO:0007669"/>
    <property type="project" value="UniProtKB-UniRule"/>
</dbReference>
<evidence type="ECO:0000259" key="7">
    <source>
        <dbReference type="PROSITE" id="PS50975"/>
    </source>
</evidence>
<evidence type="ECO:0000256" key="5">
    <source>
        <dbReference type="HAMAP-Rule" id="MF_01928"/>
    </source>
</evidence>
<dbReference type="PANTHER" id="PTHR11609">
    <property type="entry name" value="PURINE BIOSYNTHESIS PROTEIN 6/7, PUR6/7"/>
    <property type="match status" value="1"/>
</dbReference>
<reference evidence="8" key="1">
    <citation type="submission" date="2022-10" db="EMBL/GenBank/DDBJ databases">
        <title>Description of Fervidibacillus gen. nov. in the family Fervidibacillaceae fam. nov. with two species, Fervidibacillus albus sp. nov., and Fervidibacillus halotolerans sp. nov., isolated from tidal flat sediments.</title>
        <authorList>
            <person name="Kwon K.K."/>
            <person name="Yang S.-H."/>
        </authorList>
    </citation>
    <scope>NUCLEOTIDE SEQUENCE</scope>
    <source>
        <strain evidence="8">JCM 19140</strain>
    </source>
</reference>
<keyword evidence="4 5" id="KW-0067">ATP-binding</keyword>
<dbReference type="InterPro" id="IPR040686">
    <property type="entry name" value="PurK_C"/>
</dbReference>
<dbReference type="GO" id="GO:0005829">
    <property type="term" value="C:cytosol"/>
    <property type="evidence" value="ECO:0007669"/>
    <property type="project" value="TreeGrafter"/>
</dbReference>
<dbReference type="InterPro" id="IPR003135">
    <property type="entry name" value="ATP-grasp_carboxylate-amine"/>
</dbReference>
<dbReference type="Pfam" id="PF22660">
    <property type="entry name" value="RS_preATP-grasp-like"/>
    <property type="match status" value="1"/>
</dbReference>
<proteinExistence type="inferred from homology"/>
<feature type="binding site" evidence="5">
    <location>
        <begin position="156"/>
        <end position="162"/>
    </location>
    <ligand>
        <name>ATP</name>
        <dbReference type="ChEBI" id="CHEBI:30616"/>
    </ligand>
</feature>
<dbReference type="InterPro" id="IPR013815">
    <property type="entry name" value="ATP_grasp_subdomain_1"/>
</dbReference>
<evidence type="ECO:0000313" key="9">
    <source>
        <dbReference type="Proteomes" id="UP001209318"/>
    </source>
</evidence>
<feature type="binding site" evidence="5">
    <location>
        <begin position="271"/>
        <end position="272"/>
    </location>
    <ligand>
        <name>ATP</name>
        <dbReference type="ChEBI" id="CHEBI:30616"/>
    </ligand>
</feature>
<dbReference type="HAMAP" id="MF_01928">
    <property type="entry name" value="PurK"/>
    <property type="match status" value="1"/>
</dbReference>
<comment type="function">
    <text evidence="6">Catalyzes the ATP-dependent conversion of 5-aminoimidazole ribonucleotide (AIR) and HCO(3)- to N5-carboxyaminoimidazole ribonucleotide (N5-CAIR).</text>
</comment>
<dbReference type="EC" id="6.3.4.18" evidence="5 6"/>
<feature type="binding site" evidence="5">
    <location>
        <position position="151"/>
    </location>
    <ligand>
        <name>ATP</name>
        <dbReference type="ChEBI" id="CHEBI:30616"/>
    </ligand>
</feature>
<keyword evidence="2 5" id="KW-0547">Nucleotide-binding</keyword>
<protein>
    <recommendedName>
        <fullName evidence="5 6">N5-carboxyaminoimidazole ribonucleotide synthase</fullName>
        <shortName evidence="5 6">N5-CAIR synthase</shortName>
        <ecNumber evidence="5 6">6.3.4.18</ecNumber>
    </recommendedName>
    <alternativeName>
        <fullName evidence="5 6">5-(carboxyamino)imidazole ribonucleotide synthetase</fullName>
    </alternativeName>
</protein>
<dbReference type="NCBIfam" id="NF004679">
    <property type="entry name" value="PRK06019.1-5"/>
    <property type="match status" value="1"/>
</dbReference>
<dbReference type="PANTHER" id="PTHR11609:SF5">
    <property type="entry name" value="PHOSPHORIBOSYLAMINOIMIDAZOLE CARBOXYLASE"/>
    <property type="match status" value="1"/>
</dbReference>
<dbReference type="InterPro" id="IPR016185">
    <property type="entry name" value="PreATP-grasp_dom_sf"/>
</dbReference>
<dbReference type="GO" id="GO:0046872">
    <property type="term" value="F:metal ion binding"/>
    <property type="evidence" value="ECO:0007669"/>
    <property type="project" value="InterPro"/>
</dbReference>
<feature type="binding site" evidence="5">
    <location>
        <position position="217"/>
    </location>
    <ligand>
        <name>ATP</name>
        <dbReference type="ChEBI" id="CHEBI:30616"/>
    </ligand>
</feature>